<dbReference type="SUPFAM" id="SSF55874">
    <property type="entry name" value="ATPase domain of HSP90 chaperone/DNA topoisomerase II/histidine kinase"/>
    <property type="match status" value="1"/>
</dbReference>
<dbReference type="PROSITE" id="PS50110">
    <property type="entry name" value="RESPONSE_REGULATORY"/>
    <property type="match status" value="1"/>
</dbReference>
<name>A0A2U3QED5_9BACT</name>
<dbReference type="EC" id="2.7.13.3" evidence="2"/>
<feature type="modified residue" description="4-aspartylphosphate" evidence="4">
    <location>
        <position position="56"/>
    </location>
</feature>
<dbReference type="SMART" id="SM00387">
    <property type="entry name" value="HATPase_c"/>
    <property type="match status" value="1"/>
</dbReference>
<accession>A0A2U3QED5</accession>
<dbReference type="InterPro" id="IPR003594">
    <property type="entry name" value="HATPase_dom"/>
</dbReference>
<dbReference type="Gene3D" id="3.40.50.2300">
    <property type="match status" value="1"/>
</dbReference>
<dbReference type="PROSITE" id="PS50109">
    <property type="entry name" value="HIS_KIN"/>
    <property type="match status" value="1"/>
</dbReference>
<dbReference type="Pfam" id="PF02518">
    <property type="entry name" value="HATPase_c"/>
    <property type="match status" value="1"/>
</dbReference>
<dbReference type="SMART" id="SM00448">
    <property type="entry name" value="REC"/>
    <property type="match status" value="1"/>
</dbReference>
<keyword evidence="7" id="KW-0808">Transferase</keyword>
<keyword evidence="3 4" id="KW-0597">Phosphoprotein</keyword>
<dbReference type="GO" id="GO:0000155">
    <property type="term" value="F:phosphorelay sensor kinase activity"/>
    <property type="evidence" value="ECO:0007669"/>
    <property type="project" value="TreeGrafter"/>
</dbReference>
<dbReference type="InterPro" id="IPR001789">
    <property type="entry name" value="Sig_transdc_resp-reg_receiver"/>
</dbReference>
<evidence type="ECO:0000259" key="6">
    <source>
        <dbReference type="PROSITE" id="PS50110"/>
    </source>
</evidence>
<evidence type="ECO:0000313" key="7">
    <source>
        <dbReference type="EMBL" id="SPP99705.1"/>
    </source>
</evidence>
<reference evidence="8" key="1">
    <citation type="submission" date="2018-03" db="EMBL/GenBank/DDBJ databases">
        <authorList>
            <person name="Zecchin S."/>
        </authorList>
    </citation>
    <scope>NUCLEOTIDE SEQUENCE [LARGE SCALE GENOMIC DNA]</scope>
</reference>
<dbReference type="InterPro" id="IPR005467">
    <property type="entry name" value="His_kinase_dom"/>
</dbReference>
<proteinExistence type="predicted"/>
<dbReference type="InterPro" id="IPR004358">
    <property type="entry name" value="Sig_transdc_His_kin-like_C"/>
</dbReference>
<feature type="domain" description="Histidine kinase" evidence="5">
    <location>
        <begin position="159"/>
        <end position="366"/>
    </location>
</feature>
<dbReference type="Proteomes" id="UP000245125">
    <property type="component" value="Unassembled WGS sequence"/>
</dbReference>
<feature type="domain" description="Response regulatory" evidence="6">
    <location>
        <begin position="7"/>
        <end position="121"/>
    </location>
</feature>
<dbReference type="Pfam" id="PF00072">
    <property type="entry name" value="Response_reg"/>
    <property type="match status" value="1"/>
</dbReference>
<dbReference type="InterPro" id="IPR036890">
    <property type="entry name" value="HATPase_C_sf"/>
</dbReference>
<evidence type="ECO:0000256" key="2">
    <source>
        <dbReference type="ARBA" id="ARBA00012438"/>
    </source>
</evidence>
<dbReference type="SUPFAM" id="SSF52172">
    <property type="entry name" value="CheY-like"/>
    <property type="match status" value="1"/>
</dbReference>
<dbReference type="Gene3D" id="3.30.565.10">
    <property type="entry name" value="Histidine kinase-like ATPase, C-terminal domain"/>
    <property type="match status" value="1"/>
</dbReference>
<gene>
    <name evidence="7" type="ORF">NBG4_110008</name>
</gene>
<evidence type="ECO:0000256" key="4">
    <source>
        <dbReference type="PROSITE-ProRule" id="PRU00169"/>
    </source>
</evidence>
<dbReference type="OrthoDB" id="9805967at2"/>
<evidence type="ECO:0000256" key="1">
    <source>
        <dbReference type="ARBA" id="ARBA00000085"/>
    </source>
</evidence>
<sequence>MSGENPTILCVDDEPPVLRLLEDALKPKQFDIVKAETAEQALEKFDSSRIDIVLTDIIMPVVSGIDLLEKIHALSPDTPVILMTGFADMEKAIEAVKKEAFDFLIKPFKLDQLIGSLEKALQFSRLARMEADYKRILEDFNQQIETLVAERTMSLMALTVADRIRNPAYVTRTVCKRLADREEMSVKVREGLELIGQQAEKLGKIVDEFQAFLKNTRSLFVYEDLNALVADVSSLIHKECIRKGVQLQTDLCKTSARINMHKNLMHVAIFHILQNAVEATPRDGWISVSSSVGPDTVLLKISDSGIGIAPEDIPRVFDPFFSTKRSRFGMGLSLVKQIVSEHLGRISLDSEPNNGTTFTLEFPVSWFGKFGV</sequence>
<evidence type="ECO:0000259" key="5">
    <source>
        <dbReference type="PROSITE" id="PS50109"/>
    </source>
</evidence>
<organism evidence="7 8">
    <name type="scientific">Candidatus Sulfobium mesophilum</name>
    <dbReference type="NCBI Taxonomy" id="2016548"/>
    <lineage>
        <taxon>Bacteria</taxon>
        <taxon>Pseudomonadati</taxon>
        <taxon>Nitrospirota</taxon>
        <taxon>Nitrospiria</taxon>
        <taxon>Nitrospirales</taxon>
        <taxon>Nitrospiraceae</taxon>
        <taxon>Candidatus Sulfobium</taxon>
    </lineage>
</organism>
<keyword evidence="7" id="KW-0418">Kinase</keyword>
<comment type="catalytic activity">
    <reaction evidence="1">
        <text>ATP + protein L-histidine = ADP + protein N-phospho-L-histidine.</text>
        <dbReference type="EC" id="2.7.13.3"/>
    </reaction>
</comment>
<dbReference type="PRINTS" id="PR00344">
    <property type="entry name" value="BCTRLSENSOR"/>
</dbReference>
<dbReference type="PANTHER" id="PTHR43547:SF2">
    <property type="entry name" value="HYBRID SIGNAL TRANSDUCTION HISTIDINE KINASE C"/>
    <property type="match status" value="1"/>
</dbReference>
<dbReference type="PANTHER" id="PTHR43547">
    <property type="entry name" value="TWO-COMPONENT HISTIDINE KINASE"/>
    <property type="match status" value="1"/>
</dbReference>
<dbReference type="EMBL" id="OUUY01000013">
    <property type="protein sequence ID" value="SPP99705.1"/>
    <property type="molecule type" value="Genomic_DNA"/>
</dbReference>
<protein>
    <recommendedName>
        <fullName evidence="2">histidine kinase</fullName>
        <ecNumber evidence="2">2.7.13.3</ecNumber>
    </recommendedName>
</protein>
<keyword evidence="8" id="KW-1185">Reference proteome</keyword>
<evidence type="ECO:0000313" key="8">
    <source>
        <dbReference type="Proteomes" id="UP000245125"/>
    </source>
</evidence>
<dbReference type="AlphaFoldDB" id="A0A2U3QED5"/>
<dbReference type="InterPro" id="IPR011006">
    <property type="entry name" value="CheY-like_superfamily"/>
</dbReference>
<evidence type="ECO:0000256" key="3">
    <source>
        <dbReference type="ARBA" id="ARBA00022553"/>
    </source>
</evidence>